<comment type="caution">
    <text evidence="1">The sequence shown here is derived from an EMBL/GenBank/DDBJ whole genome shotgun (WGS) entry which is preliminary data.</text>
</comment>
<evidence type="ECO:0000313" key="2">
    <source>
        <dbReference type="Proteomes" id="UP001601058"/>
    </source>
</evidence>
<reference evidence="1 2" key="1">
    <citation type="submission" date="2024-08" db="EMBL/GenBank/DDBJ databases">
        <title>Two novel Cytobacillus novel species.</title>
        <authorList>
            <person name="Liu G."/>
        </authorList>
    </citation>
    <scope>NUCLEOTIDE SEQUENCE [LARGE SCALE GENOMIC DNA]</scope>
    <source>
        <strain evidence="1 2">FJAT-53684</strain>
    </source>
</reference>
<name>A0ABW6JZP2_9BACI</name>
<organism evidence="1 2">
    <name type="scientific">Cytobacillus mangrovibacter</name>
    <dbReference type="NCBI Taxonomy" id="3299024"/>
    <lineage>
        <taxon>Bacteria</taxon>
        <taxon>Bacillati</taxon>
        <taxon>Bacillota</taxon>
        <taxon>Bacilli</taxon>
        <taxon>Bacillales</taxon>
        <taxon>Bacillaceae</taxon>
        <taxon>Cytobacillus</taxon>
    </lineage>
</organism>
<keyword evidence="2" id="KW-1185">Reference proteome</keyword>
<dbReference type="InterPro" id="IPR025234">
    <property type="entry name" value="YjzH-like"/>
</dbReference>
<gene>
    <name evidence="1" type="ORF">ACFYKT_13635</name>
</gene>
<dbReference type="Pfam" id="PF13783">
    <property type="entry name" value="DUF4177"/>
    <property type="match status" value="1"/>
</dbReference>
<dbReference type="EMBL" id="JBIACJ010000007">
    <property type="protein sequence ID" value="MFE8697379.1"/>
    <property type="molecule type" value="Genomic_DNA"/>
</dbReference>
<proteinExistence type="predicted"/>
<accession>A0ABW6JZP2</accession>
<sequence length="61" mass="7190">MYEYKFVETYLGSFFSSPQHQETIHEYAADGWRLVQVLPTEYNGNGKPLGYEIIFERPVQD</sequence>
<evidence type="ECO:0000313" key="1">
    <source>
        <dbReference type="EMBL" id="MFE8697379.1"/>
    </source>
</evidence>
<dbReference type="Proteomes" id="UP001601058">
    <property type="component" value="Unassembled WGS sequence"/>
</dbReference>
<protein>
    <submittedName>
        <fullName evidence="1">DUF4177 domain-containing protein</fullName>
    </submittedName>
</protein>
<dbReference type="RefSeq" id="WP_389220460.1">
    <property type="nucleotide sequence ID" value="NZ_JBIACJ010000007.1"/>
</dbReference>